<evidence type="ECO:0000256" key="8">
    <source>
        <dbReference type="ARBA" id="ARBA00022989"/>
    </source>
</evidence>
<feature type="domain" description="TonB C-terminal" evidence="11">
    <location>
        <begin position="91"/>
        <end position="177"/>
    </location>
</feature>
<dbReference type="Pfam" id="PF03544">
    <property type="entry name" value="TonB_C"/>
    <property type="match status" value="1"/>
</dbReference>
<evidence type="ECO:0000256" key="4">
    <source>
        <dbReference type="ARBA" id="ARBA00022475"/>
    </source>
</evidence>
<dbReference type="InterPro" id="IPR037682">
    <property type="entry name" value="TonB_C"/>
</dbReference>
<keyword evidence="7" id="KW-0653">Protein transport</keyword>
<keyword evidence="8" id="KW-1133">Transmembrane helix</keyword>
<keyword evidence="4" id="KW-1003">Cell membrane</keyword>
<evidence type="ECO:0000256" key="7">
    <source>
        <dbReference type="ARBA" id="ARBA00022927"/>
    </source>
</evidence>
<keyword evidence="6" id="KW-0812">Transmembrane</keyword>
<evidence type="ECO:0000256" key="3">
    <source>
        <dbReference type="ARBA" id="ARBA00022448"/>
    </source>
</evidence>
<dbReference type="GO" id="GO:0055085">
    <property type="term" value="P:transmembrane transport"/>
    <property type="evidence" value="ECO:0007669"/>
    <property type="project" value="InterPro"/>
</dbReference>
<dbReference type="PROSITE" id="PS52015">
    <property type="entry name" value="TONB_CTD"/>
    <property type="match status" value="1"/>
</dbReference>
<name>A0A495WCH4_9RHOO</name>
<evidence type="ECO:0000256" key="2">
    <source>
        <dbReference type="ARBA" id="ARBA00006555"/>
    </source>
</evidence>
<dbReference type="SUPFAM" id="SSF74653">
    <property type="entry name" value="TolA/TonB C-terminal domain"/>
    <property type="match status" value="1"/>
</dbReference>
<keyword evidence="9" id="KW-0472">Membrane</keyword>
<keyword evidence="13" id="KW-1185">Reference proteome</keyword>
<dbReference type="RefSeq" id="WP_121457638.1">
    <property type="nucleotide sequence ID" value="NZ_RBXP01000013.1"/>
</dbReference>
<evidence type="ECO:0000256" key="5">
    <source>
        <dbReference type="ARBA" id="ARBA00022519"/>
    </source>
</evidence>
<dbReference type="EMBL" id="RBXP01000013">
    <property type="protein sequence ID" value="RKT59391.1"/>
    <property type="molecule type" value="Genomic_DNA"/>
</dbReference>
<feature type="compositionally biased region" description="Low complexity" evidence="10">
    <location>
        <begin position="62"/>
        <end position="74"/>
    </location>
</feature>
<dbReference type="OrthoDB" id="8566376at2"/>
<comment type="subcellular location">
    <subcellularLocation>
        <location evidence="1">Cell inner membrane</location>
        <topology evidence="1">Single-pass membrane protein</topology>
        <orientation evidence="1">Periplasmic side</orientation>
    </subcellularLocation>
</comment>
<keyword evidence="5" id="KW-0997">Cell inner membrane</keyword>
<dbReference type="InterPro" id="IPR051045">
    <property type="entry name" value="TonB-dependent_transducer"/>
</dbReference>
<evidence type="ECO:0000313" key="13">
    <source>
        <dbReference type="Proteomes" id="UP000270626"/>
    </source>
</evidence>
<organism evidence="12 13">
    <name type="scientific">Azonexus fungiphilus</name>
    <dbReference type="NCBI Taxonomy" id="146940"/>
    <lineage>
        <taxon>Bacteria</taxon>
        <taxon>Pseudomonadati</taxon>
        <taxon>Pseudomonadota</taxon>
        <taxon>Betaproteobacteria</taxon>
        <taxon>Rhodocyclales</taxon>
        <taxon>Azonexaceae</taxon>
        <taxon>Azonexus</taxon>
    </lineage>
</organism>
<comment type="similarity">
    <text evidence="2">Belongs to the TonB family.</text>
</comment>
<proteinExistence type="inferred from homology"/>
<dbReference type="GO" id="GO:0098797">
    <property type="term" value="C:plasma membrane protein complex"/>
    <property type="evidence" value="ECO:0007669"/>
    <property type="project" value="TreeGrafter"/>
</dbReference>
<evidence type="ECO:0000256" key="6">
    <source>
        <dbReference type="ARBA" id="ARBA00022692"/>
    </source>
</evidence>
<evidence type="ECO:0000259" key="11">
    <source>
        <dbReference type="PROSITE" id="PS52015"/>
    </source>
</evidence>
<dbReference type="PANTHER" id="PTHR33446:SF2">
    <property type="entry name" value="PROTEIN TONB"/>
    <property type="match status" value="1"/>
</dbReference>
<evidence type="ECO:0000256" key="1">
    <source>
        <dbReference type="ARBA" id="ARBA00004383"/>
    </source>
</evidence>
<evidence type="ECO:0000313" key="12">
    <source>
        <dbReference type="EMBL" id="RKT59391.1"/>
    </source>
</evidence>
<dbReference type="Proteomes" id="UP000270626">
    <property type="component" value="Unassembled WGS sequence"/>
</dbReference>
<evidence type="ECO:0000256" key="9">
    <source>
        <dbReference type="ARBA" id="ARBA00023136"/>
    </source>
</evidence>
<reference evidence="12 13" key="1">
    <citation type="submission" date="2018-10" db="EMBL/GenBank/DDBJ databases">
        <title>Genomic Encyclopedia of Type Strains, Phase IV (KMG-IV): sequencing the most valuable type-strain genomes for metagenomic binning, comparative biology and taxonomic classification.</title>
        <authorList>
            <person name="Goeker M."/>
        </authorList>
    </citation>
    <scope>NUCLEOTIDE SEQUENCE [LARGE SCALE GENOMIC DNA]</scope>
    <source>
        <strain evidence="12 13">DSM 23841</strain>
    </source>
</reference>
<protein>
    <submittedName>
        <fullName evidence="12">Protein TonB</fullName>
    </submittedName>
</protein>
<sequence length="177" mass="18846">MSRPLAVAFGLSALLHALPFAAGLFAGRSPLPRPPAAPLQARLTPPPAPVAQAELLLPEPPAKARAPAATPEKPVNSTVDRKKTAKTWTQAIREQFAEQQRDGLFYPEAAIRQGLEGEVLVLLLLDAEGNVAAARVEAGSGHALLDEAALRAVRRLRTLPAGAPSETLLPVRFRLQR</sequence>
<comment type="caution">
    <text evidence="12">The sequence shown here is derived from an EMBL/GenBank/DDBJ whole genome shotgun (WGS) entry which is preliminary data.</text>
</comment>
<feature type="region of interest" description="Disordered" evidence="10">
    <location>
        <begin position="62"/>
        <end position="82"/>
    </location>
</feature>
<evidence type="ECO:0000256" key="10">
    <source>
        <dbReference type="SAM" id="MobiDB-lite"/>
    </source>
</evidence>
<keyword evidence="3" id="KW-0813">Transport</keyword>
<dbReference type="GO" id="GO:0031992">
    <property type="term" value="F:energy transducer activity"/>
    <property type="evidence" value="ECO:0007669"/>
    <property type="project" value="TreeGrafter"/>
</dbReference>
<dbReference type="GO" id="GO:0015031">
    <property type="term" value="P:protein transport"/>
    <property type="evidence" value="ECO:0007669"/>
    <property type="project" value="UniProtKB-KW"/>
</dbReference>
<dbReference type="Gene3D" id="3.30.1150.10">
    <property type="match status" value="1"/>
</dbReference>
<dbReference type="InterPro" id="IPR006260">
    <property type="entry name" value="TonB/TolA_C"/>
</dbReference>
<accession>A0A495WCH4</accession>
<gene>
    <name evidence="12" type="ORF">DFR40_1278</name>
</gene>
<dbReference type="NCBIfam" id="TIGR01352">
    <property type="entry name" value="tonB_Cterm"/>
    <property type="match status" value="1"/>
</dbReference>
<dbReference type="PANTHER" id="PTHR33446">
    <property type="entry name" value="PROTEIN TONB-RELATED"/>
    <property type="match status" value="1"/>
</dbReference>
<dbReference type="AlphaFoldDB" id="A0A495WCH4"/>